<evidence type="ECO:0000313" key="2">
    <source>
        <dbReference type="EMBL" id="EED86607.1"/>
    </source>
</evidence>
<feature type="region of interest" description="Disordered" evidence="1">
    <location>
        <begin position="41"/>
        <end position="60"/>
    </location>
</feature>
<accession>B8LDM6</accession>
<proteinExistence type="predicted"/>
<reference evidence="2 3" key="2">
    <citation type="journal article" date="2008" name="Nature">
        <title>The Phaeodactylum genome reveals the evolutionary history of diatom genomes.</title>
        <authorList>
            <person name="Bowler C."/>
            <person name="Allen A.E."/>
            <person name="Badger J.H."/>
            <person name="Grimwood J."/>
            <person name="Jabbari K."/>
            <person name="Kuo A."/>
            <person name="Maheswari U."/>
            <person name="Martens C."/>
            <person name="Maumus F."/>
            <person name="Otillar R.P."/>
            <person name="Rayko E."/>
            <person name="Salamov A."/>
            <person name="Vandepoele K."/>
            <person name="Beszteri B."/>
            <person name="Gruber A."/>
            <person name="Heijde M."/>
            <person name="Katinka M."/>
            <person name="Mock T."/>
            <person name="Valentin K."/>
            <person name="Verret F."/>
            <person name="Berges J.A."/>
            <person name="Brownlee C."/>
            <person name="Cadoret J.P."/>
            <person name="Chiovitti A."/>
            <person name="Choi C.J."/>
            <person name="Coesel S."/>
            <person name="De Martino A."/>
            <person name="Detter J.C."/>
            <person name="Durkin C."/>
            <person name="Falciatore A."/>
            <person name="Fournet J."/>
            <person name="Haruta M."/>
            <person name="Huysman M.J."/>
            <person name="Jenkins B.D."/>
            <person name="Jiroutova K."/>
            <person name="Jorgensen R.E."/>
            <person name="Joubert Y."/>
            <person name="Kaplan A."/>
            <person name="Kroger N."/>
            <person name="Kroth P.G."/>
            <person name="La Roche J."/>
            <person name="Lindquist E."/>
            <person name="Lommer M."/>
            <person name="Martin-Jezequel V."/>
            <person name="Lopez P.J."/>
            <person name="Lucas S."/>
            <person name="Mangogna M."/>
            <person name="McGinnis K."/>
            <person name="Medlin L.K."/>
            <person name="Montsant A."/>
            <person name="Oudot-Le Secq M.P."/>
            <person name="Napoli C."/>
            <person name="Obornik M."/>
            <person name="Parker M.S."/>
            <person name="Petit J.L."/>
            <person name="Porcel B.M."/>
            <person name="Poulsen N."/>
            <person name="Robison M."/>
            <person name="Rychlewski L."/>
            <person name="Rynearson T.A."/>
            <person name="Schmutz J."/>
            <person name="Shapiro H."/>
            <person name="Siaut M."/>
            <person name="Stanley M."/>
            <person name="Sussman M.R."/>
            <person name="Taylor A.R."/>
            <person name="Vardi A."/>
            <person name="von Dassow P."/>
            <person name="Vyverman W."/>
            <person name="Willis A."/>
            <person name="Wyrwicz L.S."/>
            <person name="Rokhsar D.S."/>
            <person name="Weissenbach J."/>
            <person name="Armbrust E.V."/>
            <person name="Green B.R."/>
            <person name="Van de Peer Y."/>
            <person name="Grigoriev I.V."/>
        </authorList>
    </citation>
    <scope>NUCLEOTIDE SEQUENCE [LARGE SCALE GENOMIC DNA]</scope>
    <source>
        <strain evidence="2 3">CCMP1335</strain>
    </source>
</reference>
<evidence type="ECO:0000313" key="3">
    <source>
        <dbReference type="Proteomes" id="UP000001449"/>
    </source>
</evidence>
<organism evidence="2 3">
    <name type="scientific">Thalassiosira pseudonana</name>
    <name type="common">Marine diatom</name>
    <name type="synonym">Cyclotella nana</name>
    <dbReference type="NCBI Taxonomy" id="35128"/>
    <lineage>
        <taxon>Eukaryota</taxon>
        <taxon>Sar</taxon>
        <taxon>Stramenopiles</taxon>
        <taxon>Ochrophyta</taxon>
        <taxon>Bacillariophyta</taxon>
        <taxon>Coscinodiscophyceae</taxon>
        <taxon>Thalassiosirophycidae</taxon>
        <taxon>Thalassiosirales</taxon>
        <taxon>Thalassiosiraceae</taxon>
        <taxon>Thalassiosira</taxon>
    </lineage>
</organism>
<sequence>MNERSDNPDEESVALSETTTLHANTSSSRNCCRYNNTCNTSANSSNRQSSQHESSTTIDSTMTYGSTASTYLSTNPSSSSIDPNASNVSWIDPLCLYDDTGVAGIYGKPIWSFYVNRGQGISSFGVKSKDWPIMEYNTANNAYQQVSLLGFRTFYQIQRKSRKGKDHGKPVLIEPFDVARTRFVSNDGDPLRQSSERNDKPRRIMYIGANELQIQEIDDINNIETNVTYYVLPEEDFPAFVRRTTITNIGNINTLHFSVLDGLARMQPAGGKLNGLLKSMGRTLEGWMGVYQSVEGTNTMPFYRLSTEPTDSAAVVIEETGHYCISYIDGRSNDLLPIVFDTSKVFGEDTMMLKPIELQRMTVRDIVEGPQYGSAKTSSAFAAATDMTIHPGESITLNSFFGRAEKVTDVPVIARRVSEGGFAQYKFSRARELIQQITSGVETNTGNMLFDGHVQQMYLDNSLRGGVPVLLGEVDEQSRSESADDDTRLKVYHLFSRIHGDLEVICLLMPRLMPCFFQPSPNTFSPSSLKTKRDYNDFVLDPTFFSEGPCNFRDVVQNRRNDDGYNPLSVESVVFTLNDKDQCDSLAILAVGHADGHRAQREAISSILCSGPFRPGQLATLLENQSIFLLVSLQEFIDNVLAVAEQSAMAVGKDGYWSDHWSYIFDLVDSYLKIYPDREEQLMFDVDLPYFFNSRVCLPRSQKYVLSKSYDGTSYHVRQLEASREDKSRVKRMKEYINNSTGWYEIEANYQHDENGNIFRSSAIAKLFLLATVKFATRDPLGMGIEYEGGKPGWNDAMNGLVGMVGSGMPETYELKVLLEYIQQVSTKFDREIMVPDELKTLIDNMTDALDELDKSEYKQNTNFTLVPHEMFQYWNRVATAREAYRNSTETFSGKLHTYSSIDAYNIVKRWSEQVDLGIARALVVGCTGDGTEGISPTYFAFNVTKWRKTGERNEEGQSFVDALEMTTEKFPLFLEGVVRRMKTVDADEARFGQSYDMGRMMAFAAGWLENQSIWMHMSYKYYLQLLKQRMYNLFFEEMKTGMLPFINGEVYGRSLLECSSFITSSAFNDPASVGRGYLARLSGSTAEFLSIWRLMFIGHDPFILNDEGSVEMQLIPALPLWLFEDLETDAEGKRDDDGNLVVSFKLFASIVLEQIYMTSHQPSTSSPRQMDASWR</sequence>
<reference evidence="2 3" key="1">
    <citation type="journal article" date="2004" name="Science">
        <title>The genome of the diatom Thalassiosira pseudonana: ecology, evolution, and metabolism.</title>
        <authorList>
            <person name="Armbrust E.V."/>
            <person name="Berges J.A."/>
            <person name="Bowler C."/>
            <person name="Green B.R."/>
            <person name="Martinez D."/>
            <person name="Putnam N.H."/>
            <person name="Zhou S."/>
            <person name="Allen A.E."/>
            <person name="Apt K.E."/>
            <person name="Bechner M."/>
            <person name="Brzezinski M.A."/>
            <person name="Chaal B.K."/>
            <person name="Chiovitti A."/>
            <person name="Davis A.K."/>
            <person name="Demarest M.S."/>
            <person name="Detter J.C."/>
            <person name="Glavina T."/>
            <person name="Goodstein D."/>
            <person name="Hadi M.Z."/>
            <person name="Hellsten U."/>
            <person name="Hildebrand M."/>
            <person name="Jenkins B.D."/>
            <person name="Jurka J."/>
            <person name="Kapitonov V.V."/>
            <person name="Kroger N."/>
            <person name="Lau W.W."/>
            <person name="Lane T.W."/>
            <person name="Larimer F.W."/>
            <person name="Lippmeier J.C."/>
            <person name="Lucas S."/>
            <person name="Medina M."/>
            <person name="Montsant A."/>
            <person name="Obornik M."/>
            <person name="Parker M.S."/>
            <person name="Palenik B."/>
            <person name="Pazour G.J."/>
            <person name="Richardson P.M."/>
            <person name="Rynearson T.A."/>
            <person name="Saito M.A."/>
            <person name="Schwartz D.C."/>
            <person name="Thamatrakoln K."/>
            <person name="Valentin K."/>
            <person name="Vardi A."/>
            <person name="Wilkerson F.P."/>
            <person name="Rokhsar D.S."/>
        </authorList>
    </citation>
    <scope>NUCLEOTIDE SEQUENCE [LARGE SCALE GENOMIC DNA]</scope>
    <source>
        <strain evidence="2 3">CCMP1335</strain>
    </source>
</reference>
<dbReference type="AlphaFoldDB" id="B8LDM6"/>
<feature type="compositionally biased region" description="Low complexity" evidence="1">
    <location>
        <begin position="41"/>
        <end position="55"/>
    </location>
</feature>
<keyword evidence="3" id="KW-1185">Reference proteome</keyword>
<feature type="region of interest" description="Disordered" evidence="1">
    <location>
        <begin position="1"/>
        <end position="21"/>
    </location>
</feature>
<name>B8LDM6_THAPS</name>
<dbReference type="InParanoid" id="B8LDM6"/>
<dbReference type="eggNOG" id="ENOG502RIF7">
    <property type="taxonomic scope" value="Eukaryota"/>
</dbReference>
<protein>
    <submittedName>
        <fullName evidence="2">Uncharacterized protein</fullName>
    </submittedName>
</protein>
<dbReference type="OMA" id="DGHVQQM"/>
<evidence type="ECO:0000256" key="1">
    <source>
        <dbReference type="SAM" id="MobiDB-lite"/>
    </source>
</evidence>
<dbReference type="EMBL" id="DS999420">
    <property type="protein sequence ID" value="EED86607.1"/>
    <property type="molecule type" value="Genomic_DNA"/>
</dbReference>
<dbReference type="HOGENOM" id="CLU_277846_0_0_1"/>
<dbReference type="KEGG" id="tps:THAPSDRAFT_25518"/>
<gene>
    <name evidence="2" type="ORF">THAPSDRAFT_25518</name>
</gene>
<dbReference type="GeneID" id="7444367"/>
<dbReference type="Proteomes" id="UP000001449">
    <property type="component" value="Unassembled WGS sequence"/>
</dbReference>
<dbReference type="RefSeq" id="XP_002297139.1">
    <property type="nucleotide sequence ID" value="XM_002297103.1"/>
</dbReference>
<dbReference type="PaxDb" id="35128-Thaps25518"/>